<accession>A0A3A8ILY2</accession>
<dbReference type="EMBL" id="RAVZ01000219">
    <property type="protein sequence ID" value="RKG80884.1"/>
    <property type="molecule type" value="Genomic_DNA"/>
</dbReference>
<protein>
    <submittedName>
        <fullName evidence="2">Uncharacterized protein</fullName>
    </submittedName>
</protein>
<reference evidence="3" key="1">
    <citation type="submission" date="2018-09" db="EMBL/GenBank/DDBJ databases">
        <authorList>
            <person name="Livingstone P.G."/>
            <person name="Whitworth D.E."/>
        </authorList>
    </citation>
    <scope>NUCLEOTIDE SEQUENCE [LARGE SCALE GENOMIC DNA]</scope>
    <source>
        <strain evidence="3">CA054A</strain>
    </source>
</reference>
<keyword evidence="3" id="KW-1185">Reference proteome</keyword>
<sequence>MSQRSRPSTDASNLVTASDAERQLEGRAELITAAVRPHEELEALLSGRRWRRELLKRPALVPALVAQAAALKEALERIHRRAATEAWEASTSVWREARELSERRERLTVLARRRLESLAVAPPDLPLEEALTRLDAGVRQSANWELTPGEVLAFETDARWHPGRRLMRGLIPHPKRRFSAVPYFVPVGLGVLGALVMADTPPSLQDVAPALFMIVTFGLMATIVGSVLWPLFRSLLWPLLGSGQVRITSERLLWKPAFGAPQAVRLGTIPDGGISVDGFTLDLRVKGDRQVHARTVLDAVEVAALLELHRQPPLRGAARRGVRLERVAILAATLEEAGQEARKGHCVLHPGGVSFIPEQQGPQALQAITGKSTSLEAFHADGVLEALRWLPRAEFDACVARVVKATGGTSWDARAARHVPETSASKEVRIKSGGSVLRGQWVWAQAAAVEAVLRDWSSGARFPRLRGPFRYREK</sequence>
<dbReference type="AlphaFoldDB" id="A0A3A8ILY2"/>
<comment type="caution">
    <text evidence="2">The sequence shown here is derived from an EMBL/GenBank/DDBJ whole genome shotgun (WGS) entry which is preliminary data.</text>
</comment>
<dbReference type="RefSeq" id="WP_120543502.1">
    <property type="nucleotide sequence ID" value="NZ_RAVZ01000219.1"/>
</dbReference>
<evidence type="ECO:0000256" key="1">
    <source>
        <dbReference type="SAM" id="Phobius"/>
    </source>
</evidence>
<proteinExistence type="predicted"/>
<feature type="transmembrane region" description="Helical" evidence="1">
    <location>
        <begin position="210"/>
        <end position="232"/>
    </location>
</feature>
<evidence type="ECO:0000313" key="3">
    <source>
        <dbReference type="Proteomes" id="UP000268094"/>
    </source>
</evidence>
<dbReference type="Proteomes" id="UP000268094">
    <property type="component" value="Unassembled WGS sequence"/>
</dbReference>
<keyword evidence="1" id="KW-0472">Membrane</keyword>
<organism evidence="2 3">
    <name type="scientific">Corallococcus terminator</name>
    <dbReference type="NCBI Taxonomy" id="2316733"/>
    <lineage>
        <taxon>Bacteria</taxon>
        <taxon>Pseudomonadati</taxon>
        <taxon>Myxococcota</taxon>
        <taxon>Myxococcia</taxon>
        <taxon>Myxococcales</taxon>
        <taxon>Cystobacterineae</taxon>
        <taxon>Myxococcaceae</taxon>
        <taxon>Corallococcus</taxon>
    </lineage>
</organism>
<gene>
    <name evidence="2" type="ORF">D7V88_27000</name>
</gene>
<keyword evidence="1" id="KW-0812">Transmembrane</keyword>
<name>A0A3A8ILY2_9BACT</name>
<feature type="transmembrane region" description="Helical" evidence="1">
    <location>
        <begin position="178"/>
        <end position="198"/>
    </location>
</feature>
<dbReference type="OrthoDB" id="5502392at2"/>
<keyword evidence="1" id="KW-1133">Transmembrane helix</keyword>
<evidence type="ECO:0000313" key="2">
    <source>
        <dbReference type="EMBL" id="RKG80884.1"/>
    </source>
</evidence>